<dbReference type="HOGENOM" id="CLU_2361222_0_0_1"/>
<dbReference type="AlphaFoldDB" id="A0A0A1TJZ1"/>
<dbReference type="EMBL" id="CDHN01000003">
    <property type="protein sequence ID" value="CEJ91050.1"/>
    <property type="molecule type" value="Genomic_DNA"/>
</dbReference>
<name>A0A0A1TJZ1_9HYPO</name>
<evidence type="ECO:0000313" key="2">
    <source>
        <dbReference type="Proteomes" id="UP000039046"/>
    </source>
</evidence>
<gene>
    <name evidence="1" type="ORF">VHEMI06788</name>
</gene>
<accession>A0A0A1TJZ1</accession>
<protein>
    <submittedName>
        <fullName evidence="1">Uncharacterized protein</fullName>
    </submittedName>
</protein>
<evidence type="ECO:0000313" key="1">
    <source>
        <dbReference type="EMBL" id="CEJ91050.1"/>
    </source>
</evidence>
<dbReference type="Proteomes" id="UP000039046">
    <property type="component" value="Unassembled WGS sequence"/>
</dbReference>
<reference evidence="1 2" key="1">
    <citation type="journal article" date="2015" name="Genome Announc.">
        <title>Draft Genome Sequence and Gene Annotation of the Entomopathogenic Fungus Verticillium hemipterigenum.</title>
        <authorList>
            <person name="Horn F."/>
            <person name="Habel A."/>
            <person name="Scharf D.H."/>
            <person name="Dworschak J."/>
            <person name="Brakhage A.A."/>
            <person name="Guthke R."/>
            <person name="Hertweck C."/>
            <person name="Linde J."/>
        </authorList>
    </citation>
    <scope>NUCLEOTIDE SEQUENCE [LARGE SCALE GENOMIC DNA]</scope>
</reference>
<keyword evidence="2" id="KW-1185">Reference proteome</keyword>
<proteinExistence type="predicted"/>
<sequence length="106" mass="11695">MALNNISCKLYSSVPTLTCMKCTLIARLVDPRHATLSRSILYLMSKKNEQKTSICLSLGCEDASYFYLTELIIQPTCCQPVQSSKANNAKALSQYCDVPIAGRPTL</sequence>
<organism evidence="1 2">
    <name type="scientific">[Torrubiella] hemipterigena</name>
    <dbReference type="NCBI Taxonomy" id="1531966"/>
    <lineage>
        <taxon>Eukaryota</taxon>
        <taxon>Fungi</taxon>
        <taxon>Dikarya</taxon>
        <taxon>Ascomycota</taxon>
        <taxon>Pezizomycotina</taxon>
        <taxon>Sordariomycetes</taxon>
        <taxon>Hypocreomycetidae</taxon>
        <taxon>Hypocreales</taxon>
        <taxon>Clavicipitaceae</taxon>
        <taxon>Clavicipitaceae incertae sedis</taxon>
        <taxon>'Torrubiella' clade</taxon>
    </lineage>
</organism>